<evidence type="ECO:0000256" key="2">
    <source>
        <dbReference type="ARBA" id="ARBA00022723"/>
    </source>
</evidence>
<feature type="domain" description="C2H2-type" evidence="9">
    <location>
        <begin position="121"/>
        <end position="153"/>
    </location>
</feature>
<keyword evidence="6" id="KW-0539">Nucleus</keyword>
<feature type="compositionally biased region" description="Low complexity" evidence="8">
    <location>
        <begin position="20"/>
        <end position="33"/>
    </location>
</feature>
<feature type="region of interest" description="Disordered" evidence="8">
    <location>
        <begin position="202"/>
        <end position="232"/>
    </location>
</feature>
<dbReference type="InterPro" id="IPR051059">
    <property type="entry name" value="VerF-like"/>
</dbReference>
<reference evidence="10" key="2">
    <citation type="journal article" date="2023" name="IMA Fungus">
        <title>Comparative genomic study of the Penicillium genus elucidates a diverse pangenome and 15 lateral gene transfer events.</title>
        <authorList>
            <person name="Petersen C."/>
            <person name="Sorensen T."/>
            <person name="Nielsen M.R."/>
            <person name="Sondergaard T.E."/>
            <person name="Sorensen J.L."/>
            <person name="Fitzpatrick D.A."/>
            <person name="Frisvad J.C."/>
            <person name="Nielsen K.L."/>
        </authorList>
    </citation>
    <scope>NUCLEOTIDE SEQUENCE</scope>
    <source>
        <strain evidence="10">IBT 16849</strain>
    </source>
</reference>
<dbReference type="FunFam" id="3.30.160.60:FF:001067">
    <property type="entry name" value="C2H2 transcription factor (Egr2)"/>
    <property type="match status" value="1"/>
</dbReference>
<keyword evidence="2" id="KW-0479">Metal-binding</keyword>
<evidence type="ECO:0000256" key="3">
    <source>
        <dbReference type="ARBA" id="ARBA00022737"/>
    </source>
</evidence>
<evidence type="ECO:0000256" key="1">
    <source>
        <dbReference type="ARBA" id="ARBA00004123"/>
    </source>
</evidence>
<dbReference type="Pfam" id="PF00096">
    <property type="entry name" value="zf-C2H2"/>
    <property type="match status" value="1"/>
</dbReference>
<feature type="region of interest" description="Disordered" evidence="8">
    <location>
        <begin position="1"/>
        <end position="125"/>
    </location>
</feature>
<evidence type="ECO:0000313" key="10">
    <source>
        <dbReference type="EMBL" id="KAJ5185644.1"/>
    </source>
</evidence>
<evidence type="ECO:0000256" key="4">
    <source>
        <dbReference type="ARBA" id="ARBA00022771"/>
    </source>
</evidence>
<organism evidence="10 11">
    <name type="scientific">Penicillium cf. griseofulvum</name>
    <dbReference type="NCBI Taxonomy" id="2972120"/>
    <lineage>
        <taxon>Eukaryota</taxon>
        <taxon>Fungi</taxon>
        <taxon>Dikarya</taxon>
        <taxon>Ascomycota</taxon>
        <taxon>Pezizomycotina</taxon>
        <taxon>Eurotiomycetes</taxon>
        <taxon>Eurotiomycetidae</taxon>
        <taxon>Eurotiales</taxon>
        <taxon>Aspergillaceae</taxon>
        <taxon>Penicillium</taxon>
    </lineage>
</organism>
<dbReference type="AlphaFoldDB" id="A0A9W9IX52"/>
<feature type="compositionally biased region" description="Polar residues" evidence="8">
    <location>
        <begin position="50"/>
        <end position="67"/>
    </location>
</feature>
<protein>
    <submittedName>
        <fullName evidence="10">Zinc finger C2H2</fullName>
    </submittedName>
</protein>
<dbReference type="InterPro" id="IPR036236">
    <property type="entry name" value="Znf_C2H2_sf"/>
</dbReference>
<name>A0A9W9IX52_9EURO</name>
<feature type="compositionally biased region" description="Basic and acidic residues" evidence="8">
    <location>
        <begin position="73"/>
        <end position="82"/>
    </location>
</feature>
<evidence type="ECO:0000256" key="8">
    <source>
        <dbReference type="SAM" id="MobiDB-lite"/>
    </source>
</evidence>
<dbReference type="PANTHER" id="PTHR40626:SF11">
    <property type="entry name" value="ZINC FINGER PROTEIN YPR022C"/>
    <property type="match status" value="1"/>
</dbReference>
<dbReference type="GO" id="GO:0000978">
    <property type="term" value="F:RNA polymerase II cis-regulatory region sequence-specific DNA binding"/>
    <property type="evidence" value="ECO:0007669"/>
    <property type="project" value="InterPro"/>
</dbReference>
<keyword evidence="11" id="KW-1185">Reference proteome</keyword>
<keyword evidence="5" id="KW-0862">Zinc</keyword>
<dbReference type="GO" id="GO:0000981">
    <property type="term" value="F:DNA-binding transcription factor activity, RNA polymerase II-specific"/>
    <property type="evidence" value="ECO:0007669"/>
    <property type="project" value="InterPro"/>
</dbReference>
<evidence type="ECO:0000256" key="6">
    <source>
        <dbReference type="ARBA" id="ARBA00023242"/>
    </source>
</evidence>
<feature type="compositionally biased region" description="Low complexity" evidence="8">
    <location>
        <begin position="96"/>
        <end position="107"/>
    </location>
</feature>
<proteinExistence type="predicted"/>
<dbReference type="PANTHER" id="PTHR40626">
    <property type="entry name" value="MIP31509P"/>
    <property type="match status" value="1"/>
</dbReference>
<feature type="compositionally biased region" description="Polar residues" evidence="8">
    <location>
        <begin position="205"/>
        <end position="215"/>
    </location>
</feature>
<accession>A0A9W9IX52</accession>
<keyword evidence="3" id="KW-0677">Repeat</keyword>
<dbReference type="GO" id="GO:0008270">
    <property type="term" value="F:zinc ion binding"/>
    <property type="evidence" value="ECO:0007669"/>
    <property type="project" value="UniProtKB-KW"/>
</dbReference>
<reference evidence="10" key="1">
    <citation type="submission" date="2022-11" db="EMBL/GenBank/DDBJ databases">
        <authorList>
            <person name="Petersen C."/>
        </authorList>
    </citation>
    <scope>NUCLEOTIDE SEQUENCE</scope>
    <source>
        <strain evidence="10">IBT 16849</strain>
    </source>
</reference>
<dbReference type="EMBL" id="JAPQKP010000006">
    <property type="protein sequence ID" value="KAJ5185644.1"/>
    <property type="molecule type" value="Genomic_DNA"/>
</dbReference>
<evidence type="ECO:0000256" key="7">
    <source>
        <dbReference type="PROSITE-ProRule" id="PRU00042"/>
    </source>
</evidence>
<feature type="domain" description="C2H2-type" evidence="9">
    <location>
        <begin position="154"/>
        <end position="184"/>
    </location>
</feature>
<dbReference type="Proteomes" id="UP001150879">
    <property type="component" value="Unassembled WGS sequence"/>
</dbReference>
<comment type="subcellular location">
    <subcellularLocation>
        <location evidence="1">Nucleus</location>
    </subcellularLocation>
</comment>
<gene>
    <name evidence="10" type="ORF">N7472_010484</name>
</gene>
<evidence type="ECO:0000259" key="9">
    <source>
        <dbReference type="PROSITE" id="PS50157"/>
    </source>
</evidence>
<dbReference type="GO" id="GO:0000785">
    <property type="term" value="C:chromatin"/>
    <property type="evidence" value="ECO:0007669"/>
    <property type="project" value="TreeGrafter"/>
</dbReference>
<dbReference type="PROSITE" id="PS00028">
    <property type="entry name" value="ZINC_FINGER_C2H2_1"/>
    <property type="match status" value="1"/>
</dbReference>
<comment type="caution">
    <text evidence="10">The sequence shown here is derived from an EMBL/GenBank/DDBJ whole genome shotgun (WGS) entry which is preliminary data.</text>
</comment>
<dbReference type="SUPFAM" id="SSF57667">
    <property type="entry name" value="beta-beta-alpha zinc fingers"/>
    <property type="match status" value="1"/>
</dbReference>
<evidence type="ECO:0000256" key="5">
    <source>
        <dbReference type="ARBA" id="ARBA00022833"/>
    </source>
</evidence>
<dbReference type="GO" id="GO:0005634">
    <property type="term" value="C:nucleus"/>
    <property type="evidence" value="ECO:0007669"/>
    <property type="project" value="UniProtKB-SubCell"/>
</dbReference>
<dbReference type="InterPro" id="IPR013087">
    <property type="entry name" value="Znf_C2H2_type"/>
</dbReference>
<evidence type="ECO:0000313" key="11">
    <source>
        <dbReference type="Proteomes" id="UP001150879"/>
    </source>
</evidence>
<sequence length="232" mass="25155">MTIIHLLRPTPPPVPDPQHSRPQASSESPAASPRGTRRHLDAVTEVQPVSPGSSDGSAYDYTTSQPSAYHPYARQEPRRDPYRFPGRGPAPRTPPETRSSTSETASSQTGATRGTGRKNKYPCPYAASHGCSATFTTSGHAARHGKKHTGEKSVHCPICNKAFTRKDNMKQHIRTHRTHSDDMRSTSEPEADARWAMAHPDSAYASASHQRNVSQPMEGAVRPPPGAGPQVP</sequence>
<keyword evidence="4 7" id="KW-0863">Zinc-finger</keyword>
<dbReference type="PROSITE" id="PS50157">
    <property type="entry name" value="ZINC_FINGER_C2H2_2"/>
    <property type="match status" value="2"/>
</dbReference>
<dbReference type="Gene3D" id="3.30.160.60">
    <property type="entry name" value="Classic Zinc Finger"/>
    <property type="match status" value="2"/>
</dbReference>
<feature type="compositionally biased region" description="Pro residues" evidence="8">
    <location>
        <begin position="222"/>
        <end position="232"/>
    </location>
</feature>
<dbReference type="SMART" id="SM00355">
    <property type="entry name" value="ZnF_C2H2"/>
    <property type="match status" value="2"/>
</dbReference>